<evidence type="ECO:0000256" key="1">
    <source>
        <dbReference type="SAM" id="Coils"/>
    </source>
</evidence>
<organism evidence="3 4">
    <name type="scientific">Aspergillus sclerotiicarbonarius (strain CBS 121057 / IBT 28362)</name>
    <dbReference type="NCBI Taxonomy" id="1448318"/>
    <lineage>
        <taxon>Eukaryota</taxon>
        <taxon>Fungi</taxon>
        <taxon>Dikarya</taxon>
        <taxon>Ascomycota</taxon>
        <taxon>Pezizomycotina</taxon>
        <taxon>Eurotiomycetes</taxon>
        <taxon>Eurotiomycetidae</taxon>
        <taxon>Eurotiales</taxon>
        <taxon>Aspergillaceae</taxon>
        <taxon>Aspergillus</taxon>
        <taxon>Aspergillus subgen. Circumdati</taxon>
    </lineage>
</organism>
<keyword evidence="1" id="KW-0175">Coiled coil</keyword>
<dbReference type="AlphaFoldDB" id="A0A319EJQ8"/>
<evidence type="ECO:0000256" key="2">
    <source>
        <dbReference type="SAM" id="MobiDB-lite"/>
    </source>
</evidence>
<sequence>MSSVNSFDSWSSQDTPTSQRNLSMRYGTPAPENPSKNRCSGIDTTKLSLELQRSAQETIFAIQRRSGVPSAWSLPIQTFPKSIYIMAACLASGSDEKLRAVRLNIPIPNLGRYPSLNALLRECNSRGRQAFDCSGKQMSELHRVTFFAQERVLRLLELLAIPGHSPASIQREIIHLQVISEECTKLMDQIVTGFASWCDLIDKLPKHLADYVGPESTYSQQEQELKQAKDELDRAKRRLDKAHDAQDAVDMKLLELITAQVSQGLSKEEIMDHLSKAFDAEGSIMFGERFGMVTPHAHLELIEDPNPNLNTLQLLKQSTAQLSNLKVQVEDLAIWFHEISSLVQSTVRDYFNAMKDILPEDPDSALLRNIFHIQGQLSAISEISKIYRVVWHNYIRPGLNQMETLDRSDVAVYTRESQALTSWCETANTKIQRLADQGTKDIDVSIDASIRAIGNGAKEESCWFMMYWWFEHHMGDSFAVQSSWPVVVSMCIMSDI</sequence>
<gene>
    <name evidence="3" type="ORF">BO78DRAFT_391385</name>
</gene>
<dbReference type="Proteomes" id="UP000248423">
    <property type="component" value="Unassembled WGS sequence"/>
</dbReference>
<feature type="coiled-coil region" evidence="1">
    <location>
        <begin position="218"/>
        <end position="245"/>
    </location>
</feature>
<evidence type="ECO:0000313" key="4">
    <source>
        <dbReference type="Proteomes" id="UP000248423"/>
    </source>
</evidence>
<dbReference type="PANTHER" id="PTHR33488:SF2">
    <property type="entry name" value="EARLY ENDOSOME ANTIGEN 1-LIKE"/>
    <property type="match status" value="1"/>
</dbReference>
<evidence type="ECO:0000313" key="3">
    <source>
        <dbReference type="EMBL" id="PYI01099.1"/>
    </source>
</evidence>
<dbReference type="OrthoDB" id="4505772at2759"/>
<keyword evidence="4" id="KW-1185">Reference proteome</keyword>
<protein>
    <submittedName>
        <fullName evidence="3">Uncharacterized protein</fullName>
    </submittedName>
</protein>
<feature type="region of interest" description="Disordered" evidence="2">
    <location>
        <begin position="1"/>
        <end position="41"/>
    </location>
</feature>
<reference evidence="3 4" key="1">
    <citation type="submission" date="2018-02" db="EMBL/GenBank/DDBJ databases">
        <title>The genomes of Aspergillus section Nigri reveals drivers in fungal speciation.</title>
        <authorList>
            <consortium name="DOE Joint Genome Institute"/>
            <person name="Vesth T.C."/>
            <person name="Nybo J."/>
            <person name="Theobald S."/>
            <person name="Brandl J."/>
            <person name="Frisvad J.C."/>
            <person name="Nielsen K.F."/>
            <person name="Lyhne E.K."/>
            <person name="Kogle M.E."/>
            <person name="Kuo A."/>
            <person name="Riley R."/>
            <person name="Clum A."/>
            <person name="Nolan M."/>
            <person name="Lipzen A."/>
            <person name="Salamov A."/>
            <person name="Henrissat B."/>
            <person name="Wiebenga A."/>
            <person name="De vries R.P."/>
            <person name="Grigoriev I.V."/>
            <person name="Mortensen U.H."/>
            <person name="Andersen M.R."/>
            <person name="Baker S.E."/>
        </authorList>
    </citation>
    <scope>NUCLEOTIDE SEQUENCE [LARGE SCALE GENOMIC DNA]</scope>
    <source>
        <strain evidence="3 4">CBS 121057</strain>
    </source>
</reference>
<dbReference type="VEuPathDB" id="FungiDB:BO78DRAFT_391385"/>
<accession>A0A319EJQ8</accession>
<name>A0A319EJQ8_ASPSB</name>
<proteinExistence type="predicted"/>
<dbReference type="STRING" id="1448318.A0A319EJQ8"/>
<dbReference type="PANTHER" id="PTHR33488">
    <property type="entry name" value="ZGC:162509"/>
    <property type="match status" value="1"/>
</dbReference>
<feature type="compositionally biased region" description="Polar residues" evidence="2">
    <location>
        <begin position="1"/>
        <end position="22"/>
    </location>
</feature>
<dbReference type="EMBL" id="KZ826425">
    <property type="protein sequence ID" value="PYI01099.1"/>
    <property type="molecule type" value="Genomic_DNA"/>
</dbReference>